<protein>
    <submittedName>
        <fullName evidence="3">Uncharacterized protein</fullName>
    </submittedName>
</protein>
<feature type="region of interest" description="Disordered" evidence="1">
    <location>
        <begin position="1"/>
        <end position="32"/>
    </location>
</feature>
<dbReference type="AlphaFoldDB" id="A0AAV2SDF2"/>
<keyword evidence="2" id="KW-1133">Transmembrane helix</keyword>
<reference evidence="3 4" key="1">
    <citation type="submission" date="2024-05" db="EMBL/GenBank/DDBJ databases">
        <authorList>
            <person name="Wallberg A."/>
        </authorList>
    </citation>
    <scope>NUCLEOTIDE SEQUENCE [LARGE SCALE GENOMIC DNA]</scope>
</reference>
<dbReference type="EMBL" id="CAXKWB010055743">
    <property type="protein sequence ID" value="CAL4177538.1"/>
    <property type="molecule type" value="Genomic_DNA"/>
</dbReference>
<accession>A0AAV2SDF2</accession>
<organism evidence="3 4">
    <name type="scientific">Meganyctiphanes norvegica</name>
    <name type="common">Northern krill</name>
    <name type="synonym">Thysanopoda norvegica</name>
    <dbReference type="NCBI Taxonomy" id="48144"/>
    <lineage>
        <taxon>Eukaryota</taxon>
        <taxon>Metazoa</taxon>
        <taxon>Ecdysozoa</taxon>
        <taxon>Arthropoda</taxon>
        <taxon>Crustacea</taxon>
        <taxon>Multicrustacea</taxon>
        <taxon>Malacostraca</taxon>
        <taxon>Eumalacostraca</taxon>
        <taxon>Eucarida</taxon>
        <taxon>Euphausiacea</taxon>
        <taxon>Euphausiidae</taxon>
        <taxon>Meganyctiphanes</taxon>
    </lineage>
</organism>
<comment type="caution">
    <text evidence="3">The sequence shown here is derived from an EMBL/GenBank/DDBJ whole genome shotgun (WGS) entry which is preliminary data.</text>
</comment>
<keyword evidence="4" id="KW-1185">Reference proteome</keyword>
<name>A0AAV2SDF2_MEGNR</name>
<evidence type="ECO:0000313" key="4">
    <source>
        <dbReference type="Proteomes" id="UP001497623"/>
    </source>
</evidence>
<evidence type="ECO:0000256" key="1">
    <source>
        <dbReference type="SAM" id="MobiDB-lite"/>
    </source>
</evidence>
<evidence type="ECO:0000313" key="3">
    <source>
        <dbReference type="EMBL" id="CAL4177538.1"/>
    </source>
</evidence>
<feature type="non-terminal residue" evidence="3">
    <location>
        <position position="137"/>
    </location>
</feature>
<keyword evidence="2" id="KW-0472">Membrane</keyword>
<keyword evidence="2" id="KW-0812">Transmembrane</keyword>
<feature type="transmembrane region" description="Helical" evidence="2">
    <location>
        <begin position="103"/>
        <end position="125"/>
    </location>
</feature>
<gene>
    <name evidence="3" type="ORF">MNOR_LOCUS34918</name>
</gene>
<sequence>MNSHAPFPTHEGGDVERTSYPAPSHPPAPSSKNVAMIWTRFGEDETECDDDVEKQTLTSVPVGGMQHGEWSELKKPGLKKAWLEFKEFFEDCEEDCCINTCLVIMYIFHPMSLALLSNIGMFIFLTPGSSEGIPGPI</sequence>
<proteinExistence type="predicted"/>
<evidence type="ECO:0000256" key="2">
    <source>
        <dbReference type="SAM" id="Phobius"/>
    </source>
</evidence>
<dbReference type="Proteomes" id="UP001497623">
    <property type="component" value="Unassembled WGS sequence"/>
</dbReference>